<evidence type="ECO:0000313" key="1">
    <source>
        <dbReference type="EMBL" id="KAG5451140.1"/>
    </source>
</evidence>
<evidence type="ECO:0000313" key="2">
    <source>
        <dbReference type="Proteomes" id="UP000286415"/>
    </source>
</evidence>
<comment type="caution">
    <text evidence="1">The sequence shown here is derived from an EMBL/GenBank/DDBJ whole genome shotgun (WGS) entry which is preliminary data.</text>
</comment>
<accession>A0A3R7JMX7</accession>
<sequence>MRRPGAAHSVAWKHHNREIQLGSRSKVEHPSAPATLRWAQKTAISSANEGSACEIYGLIETASGTAHILRCKFRLHTERSLANCPVVDLPDPTYTSYGSERTVVEDLKASQLHVRRDQASHPYNKTARTVARYTRPLGFKDIPL</sequence>
<dbReference type="AlphaFoldDB" id="A0A3R7JMX7"/>
<dbReference type="InParanoid" id="A0A3R7JMX7"/>
<reference evidence="1 2" key="1">
    <citation type="journal article" date="2018" name="Biotechnol. Adv.">
        <title>Improved genomic resources and new bioinformatic workflow for the carcinogenic parasite Clonorchis sinensis: Biotechnological implications.</title>
        <authorList>
            <person name="Wang D."/>
            <person name="Korhonen P.K."/>
            <person name="Gasser R.B."/>
            <person name="Young N.D."/>
        </authorList>
    </citation>
    <scope>NUCLEOTIDE SEQUENCE [LARGE SCALE GENOMIC DNA]</scope>
    <source>
        <strain evidence="1">Cs-k2</strain>
    </source>
</reference>
<dbReference type="EMBL" id="NIRI02000042">
    <property type="protein sequence ID" value="KAG5451140.1"/>
    <property type="molecule type" value="Genomic_DNA"/>
</dbReference>
<gene>
    <name evidence="1" type="ORF">CSKR_102691</name>
</gene>
<dbReference type="Proteomes" id="UP000286415">
    <property type="component" value="Unassembled WGS sequence"/>
</dbReference>
<protein>
    <submittedName>
        <fullName evidence="1">Uncharacterized protein</fullName>
    </submittedName>
</protein>
<proteinExistence type="predicted"/>
<reference evidence="1 2" key="2">
    <citation type="journal article" date="2021" name="Genomics">
        <title>High-quality reference genome for Clonorchis sinensis.</title>
        <authorList>
            <person name="Young N.D."/>
            <person name="Stroehlein A.J."/>
            <person name="Kinkar L."/>
            <person name="Wang T."/>
            <person name="Sohn W.M."/>
            <person name="Chang B.C.H."/>
            <person name="Kaur P."/>
            <person name="Weisz D."/>
            <person name="Dudchenko O."/>
            <person name="Aiden E.L."/>
            <person name="Korhonen P.K."/>
            <person name="Gasser R.B."/>
        </authorList>
    </citation>
    <scope>NUCLEOTIDE SEQUENCE [LARGE SCALE GENOMIC DNA]</scope>
    <source>
        <strain evidence="1">Cs-k2</strain>
    </source>
</reference>
<keyword evidence="2" id="KW-1185">Reference proteome</keyword>
<name>A0A3R7JMX7_CLOSI</name>
<organism evidence="1 2">
    <name type="scientific">Clonorchis sinensis</name>
    <name type="common">Chinese liver fluke</name>
    <dbReference type="NCBI Taxonomy" id="79923"/>
    <lineage>
        <taxon>Eukaryota</taxon>
        <taxon>Metazoa</taxon>
        <taxon>Spiralia</taxon>
        <taxon>Lophotrochozoa</taxon>
        <taxon>Platyhelminthes</taxon>
        <taxon>Trematoda</taxon>
        <taxon>Digenea</taxon>
        <taxon>Opisthorchiida</taxon>
        <taxon>Opisthorchiata</taxon>
        <taxon>Opisthorchiidae</taxon>
        <taxon>Clonorchis</taxon>
    </lineage>
</organism>